<dbReference type="InterPro" id="IPR036770">
    <property type="entry name" value="Ankyrin_rpt-contain_sf"/>
</dbReference>
<organism evidence="4 5">
    <name type="scientific">Mytilus coruscus</name>
    <name type="common">Sea mussel</name>
    <dbReference type="NCBI Taxonomy" id="42192"/>
    <lineage>
        <taxon>Eukaryota</taxon>
        <taxon>Metazoa</taxon>
        <taxon>Spiralia</taxon>
        <taxon>Lophotrochozoa</taxon>
        <taxon>Mollusca</taxon>
        <taxon>Bivalvia</taxon>
        <taxon>Autobranchia</taxon>
        <taxon>Pteriomorphia</taxon>
        <taxon>Mytilida</taxon>
        <taxon>Mytiloidea</taxon>
        <taxon>Mytilidae</taxon>
        <taxon>Mytilinae</taxon>
        <taxon>Mytilus</taxon>
    </lineage>
</organism>
<feature type="compositionally biased region" description="Basic and acidic residues" evidence="2">
    <location>
        <begin position="246"/>
        <end position="255"/>
    </location>
</feature>
<dbReference type="InterPro" id="IPR011029">
    <property type="entry name" value="DEATH-like_dom_sf"/>
</dbReference>
<dbReference type="SMART" id="SM00248">
    <property type="entry name" value="ANK"/>
    <property type="match status" value="1"/>
</dbReference>
<dbReference type="InterPro" id="IPR002110">
    <property type="entry name" value="Ankyrin_rpt"/>
</dbReference>
<feature type="repeat" description="ANK" evidence="1">
    <location>
        <begin position="54"/>
        <end position="78"/>
    </location>
</feature>
<dbReference type="OrthoDB" id="5962960at2759"/>
<sequence length="1067" mass="122521">MMVVDKEIQIQDVIPKPNRHFYDLLNHVYCKGKGVTKKSNSPPYILLTSVLGKDGATALHLAAVFGHLQVTRCLIEQGGINPLAKTLQGKTPYDMTEEREYWQYKEIMKYLKEFMSESILTKISQLSRNDFKDLVALGTYVSYENRVYLAGPCNIGKSSLPSILIDDVIPKTWFSTNGLIIHFGRNGIDLLHRKMIPLKKGSGDVLTKLLLGNPEIKEEQRLTSVSTKKQKEDDEPVRVKNVPSSDPKENERLDQLDMDQFSPNEQPSATSEKTLSVGHQQKSSKPDLETLQGFQEPPIHTAHSIQDDLSVKDLKHIAPSDLVDFGGQKSFDMTHQLFIQHRGTFILMFDGRIGLNTKLEEYKQGDVTAASILEHWINSVLTYCTKSEDKMPRIVFAATHSDSFSEICLTCKTFNHLFLIQIYKNIITYINAMTKDNKYDEKREKALKFQLELADMFSSHKLREHIMYHKVFFINATDASDLDIDRLKNTLVDIAFMQSTWGQKIPIVWVPLDLQISDMRADGVKFLTKEKLLEMNKSNKEFPLSEKRVEVFLLVQHSIGKLLYFDEPALRDFIVIQPTAMINILRAFITDSIFWPEQGPIRNILENLSSTGVLKKTDLFSLWSQPAFKDILTDVKTKEYVVQVLLHLDILIEPKRYTENDTAADIFLVPCMVKKKIPKTMQQNATDDRTICIAYHLKETVVPSALSYKLIGASISIWPLKVVEYRFCLYIQAAIMDADNRNELQIRVEGQRIIVCLINHVSKQLISPDLATNTQECLSLALGRILQFYHRCFGKEDHQVTSDLFEIEVGEICKGETCLIPLSDAKEKTHWICKNGKKHAMKCPLNWIFDKNQEHCHPNCKGLEKDTTLDLKPNDQHFVNLAKKIGIGDFYNFFIHLGMSKADYDNLNFRYFSNPMDMMLMGMFQWRAKTESDQSPATFGKLLQALTAIERKHFLCQVHREDHSFVEKAHRRLHDIPSVEVINTLTEKKLIGDCVVHLGIELGLSIVDIRETMYNFPRDLNGQIHDLLIKWKKTDSVKRTIYWLMVVLKRVEADEGLAFLKKTYDVE</sequence>
<evidence type="ECO:0000313" key="4">
    <source>
        <dbReference type="EMBL" id="CAC5414814.1"/>
    </source>
</evidence>
<feature type="compositionally biased region" description="Polar residues" evidence="2">
    <location>
        <begin position="261"/>
        <end position="283"/>
    </location>
</feature>
<evidence type="ECO:0000259" key="3">
    <source>
        <dbReference type="PROSITE" id="PS50017"/>
    </source>
</evidence>
<keyword evidence="5" id="KW-1185">Reference proteome</keyword>
<dbReference type="Proteomes" id="UP000507470">
    <property type="component" value="Unassembled WGS sequence"/>
</dbReference>
<protein>
    <recommendedName>
        <fullName evidence="3">Death domain-containing protein</fullName>
    </recommendedName>
</protein>
<evidence type="ECO:0000313" key="5">
    <source>
        <dbReference type="Proteomes" id="UP000507470"/>
    </source>
</evidence>
<dbReference type="SUPFAM" id="SSF48403">
    <property type="entry name" value="Ankyrin repeat"/>
    <property type="match status" value="1"/>
</dbReference>
<feature type="region of interest" description="Disordered" evidence="2">
    <location>
        <begin position="221"/>
        <end position="291"/>
    </location>
</feature>
<dbReference type="InterPro" id="IPR027417">
    <property type="entry name" value="P-loop_NTPase"/>
</dbReference>
<accession>A0A6J8E1W0</accession>
<dbReference type="InterPro" id="IPR000488">
    <property type="entry name" value="Death_dom"/>
</dbReference>
<dbReference type="Gene3D" id="1.25.40.20">
    <property type="entry name" value="Ankyrin repeat-containing domain"/>
    <property type="match status" value="1"/>
</dbReference>
<dbReference type="SUPFAM" id="SSF47986">
    <property type="entry name" value="DEATH domain"/>
    <property type="match status" value="2"/>
</dbReference>
<feature type="compositionally biased region" description="Basic and acidic residues" evidence="2">
    <location>
        <begin position="229"/>
        <end position="238"/>
    </location>
</feature>
<feature type="domain" description="Death" evidence="3">
    <location>
        <begin position="998"/>
        <end position="1064"/>
    </location>
</feature>
<dbReference type="PROSITE" id="PS50297">
    <property type="entry name" value="ANK_REP_REGION"/>
    <property type="match status" value="1"/>
</dbReference>
<dbReference type="GO" id="GO:0007165">
    <property type="term" value="P:signal transduction"/>
    <property type="evidence" value="ECO:0007669"/>
    <property type="project" value="InterPro"/>
</dbReference>
<dbReference type="PROSITE" id="PS50088">
    <property type="entry name" value="ANK_REPEAT"/>
    <property type="match status" value="1"/>
</dbReference>
<dbReference type="AlphaFoldDB" id="A0A6J8E1W0"/>
<name>A0A6J8E1W0_MYTCO</name>
<dbReference type="EMBL" id="CACVKT020008353">
    <property type="protein sequence ID" value="CAC5414814.1"/>
    <property type="molecule type" value="Genomic_DNA"/>
</dbReference>
<dbReference type="PROSITE" id="PS50017">
    <property type="entry name" value="DEATH_DOMAIN"/>
    <property type="match status" value="1"/>
</dbReference>
<dbReference type="Gene3D" id="3.40.50.300">
    <property type="entry name" value="P-loop containing nucleotide triphosphate hydrolases"/>
    <property type="match status" value="1"/>
</dbReference>
<reference evidence="4 5" key="1">
    <citation type="submission" date="2020-06" db="EMBL/GenBank/DDBJ databases">
        <authorList>
            <person name="Li R."/>
            <person name="Bekaert M."/>
        </authorList>
    </citation>
    <scope>NUCLEOTIDE SEQUENCE [LARGE SCALE GENOMIC DNA]</scope>
    <source>
        <strain evidence="5">wild</strain>
    </source>
</reference>
<dbReference type="SUPFAM" id="SSF52540">
    <property type="entry name" value="P-loop containing nucleoside triphosphate hydrolases"/>
    <property type="match status" value="1"/>
</dbReference>
<gene>
    <name evidence="4" type="ORF">MCOR_47561</name>
</gene>
<dbReference type="Gene3D" id="1.10.533.10">
    <property type="entry name" value="Death Domain, Fas"/>
    <property type="match status" value="2"/>
</dbReference>
<proteinExistence type="predicted"/>
<dbReference type="Pfam" id="PF00023">
    <property type="entry name" value="Ank"/>
    <property type="match status" value="1"/>
</dbReference>
<keyword evidence="1" id="KW-0040">ANK repeat</keyword>
<evidence type="ECO:0000256" key="1">
    <source>
        <dbReference type="PROSITE-ProRule" id="PRU00023"/>
    </source>
</evidence>
<evidence type="ECO:0000256" key="2">
    <source>
        <dbReference type="SAM" id="MobiDB-lite"/>
    </source>
</evidence>